<dbReference type="PANTHER" id="PTHR10039:SF16">
    <property type="entry name" value="GPI INOSITOL-DEACYLASE"/>
    <property type="match status" value="1"/>
</dbReference>
<comment type="caution">
    <text evidence="2">The sequence shown here is derived from an EMBL/GenBank/DDBJ whole genome shotgun (WGS) entry which is preliminary data.</text>
</comment>
<keyword evidence="3" id="KW-1185">Reference proteome</keyword>
<sequence>MVAMLTGLKCLMEQVEQTDPWFSAVKGLDVKGGVFNLLREEMEELVLRLEVEREGGLKGKLTWKLSKKEMDGLMNRIERWKGVVSVALLGDHSKLLSAISTDLVCVKEDVDGIKERINNLKVDMTNVKDGVKGLTDSAASQRSGKLSSDVFVLLLSITEWCPGIPGAGKTTLAFLTAQLPMNELTRKPNRRELRKALDVLPAKLDETYDQAMERIKSQDAGDASLAHQVLGWISTTLRPLTIKELQHALAVMPGDQDLDPEGLHDPELFVAICAGLVSLEEESGYVDWSLHHARVF</sequence>
<gene>
    <name evidence="2" type="ORF">QC764_0071630</name>
</gene>
<dbReference type="PANTHER" id="PTHR10039">
    <property type="entry name" value="AMELOGENIN"/>
    <property type="match status" value="1"/>
</dbReference>
<dbReference type="GeneID" id="87961300"/>
<protein>
    <recommendedName>
        <fullName evidence="1">GPI inositol-deacylase winged helix domain-containing protein</fullName>
    </recommendedName>
</protein>
<proteinExistence type="predicted"/>
<evidence type="ECO:0000313" key="2">
    <source>
        <dbReference type="EMBL" id="KAK4677516.1"/>
    </source>
</evidence>
<dbReference type="EMBL" id="JAFFHC010000004">
    <property type="protein sequence ID" value="KAK4677516.1"/>
    <property type="molecule type" value="Genomic_DNA"/>
</dbReference>
<accession>A0ABR0IBM9</accession>
<dbReference type="Proteomes" id="UP001323617">
    <property type="component" value="Unassembled WGS sequence"/>
</dbReference>
<dbReference type="InterPro" id="IPR054471">
    <property type="entry name" value="GPIID_WHD"/>
</dbReference>
<reference evidence="2 3" key="1">
    <citation type="journal article" date="2023" name="bioRxiv">
        <title>High-quality genome assemblies of four members of thePodospora anserinaspecies complex.</title>
        <authorList>
            <person name="Ament-Velasquez S.L."/>
            <person name="Vogan A.A."/>
            <person name="Wallerman O."/>
            <person name="Hartmann F."/>
            <person name="Gautier V."/>
            <person name="Silar P."/>
            <person name="Giraud T."/>
            <person name="Johannesson H."/>
        </authorList>
    </citation>
    <scope>NUCLEOTIDE SEQUENCE [LARGE SCALE GENOMIC DNA]</scope>
    <source>
        <strain evidence="2 3">CBS 124.78</strain>
    </source>
</reference>
<evidence type="ECO:0000313" key="3">
    <source>
        <dbReference type="Proteomes" id="UP001323617"/>
    </source>
</evidence>
<dbReference type="Pfam" id="PF22939">
    <property type="entry name" value="WHD_GPIID"/>
    <property type="match status" value="1"/>
</dbReference>
<dbReference type="RefSeq" id="XP_062800986.1">
    <property type="nucleotide sequence ID" value="XM_062940653.1"/>
</dbReference>
<name>A0ABR0IBM9_9PEZI</name>
<feature type="domain" description="GPI inositol-deacylase winged helix" evidence="1">
    <location>
        <begin position="222"/>
        <end position="281"/>
    </location>
</feature>
<evidence type="ECO:0000259" key="1">
    <source>
        <dbReference type="Pfam" id="PF22939"/>
    </source>
</evidence>
<organism evidence="2 3">
    <name type="scientific">Podospora pseudoanserina</name>
    <dbReference type="NCBI Taxonomy" id="2609844"/>
    <lineage>
        <taxon>Eukaryota</taxon>
        <taxon>Fungi</taxon>
        <taxon>Dikarya</taxon>
        <taxon>Ascomycota</taxon>
        <taxon>Pezizomycotina</taxon>
        <taxon>Sordariomycetes</taxon>
        <taxon>Sordariomycetidae</taxon>
        <taxon>Sordariales</taxon>
        <taxon>Podosporaceae</taxon>
        <taxon>Podospora</taxon>
    </lineage>
</organism>